<evidence type="ECO:0000256" key="6">
    <source>
        <dbReference type="ARBA" id="ARBA00035255"/>
    </source>
</evidence>
<dbReference type="PANTHER" id="PTHR48277:SF1">
    <property type="entry name" value="MITOCHONDRIAL RIBOSOMAL PROTEIN S5"/>
    <property type="match status" value="1"/>
</dbReference>
<evidence type="ECO:0000256" key="3">
    <source>
        <dbReference type="ARBA" id="ARBA00022884"/>
    </source>
</evidence>
<dbReference type="PROSITE" id="PS50881">
    <property type="entry name" value="S5_DSRBD"/>
    <property type="match status" value="1"/>
</dbReference>
<dbReference type="PROSITE" id="PS00585">
    <property type="entry name" value="RIBOSOMAL_S5"/>
    <property type="match status" value="1"/>
</dbReference>
<dbReference type="InterPro" id="IPR018192">
    <property type="entry name" value="Ribosomal_uS5_N_CS"/>
</dbReference>
<reference evidence="11 13" key="1">
    <citation type="submission" date="2016-10" db="EMBL/GenBank/DDBJ databases">
        <authorList>
            <person name="de Groot N.N."/>
        </authorList>
    </citation>
    <scope>NUCLEOTIDE SEQUENCE [LARGE SCALE GENOMIC DNA]</scope>
    <source>
        <strain evidence="11 13">WG14</strain>
    </source>
</reference>
<keyword evidence="3 8" id="KW-0694">RNA-binding</keyword>
<dbReference type="GO" id="GO:0005737">
    <property type="term" value="C:cytoplasm"/>
    <property type="evidence" value="ECO:0007669"/>
    <property type="project" value="UniProtKB-ARBA"/>
</dbReference>
<dbReference type="PANTHER" id="PTHR48277">
    <property type="entry name" value="MITOCHONDRIAL RIBOSOMAL PROTEIN S5"/>
    <property type="match status" value="1"/>
</dbReference>
<evidence type="ECO:0000256" key="7">
    <source>
        <dbReference type="ARBA" id="ARBA00062000"/>
    </source>
</evidence>
<dbReference type="STRING" id="28234.SAMN04488588_0239"/>
<dbReference type="InterPro" id="IPR000851">
    <property type="entry name" value="Ribosomal_uS5"/>
</dbReference>
<evidence type="ECO:0000313" key="11">
    <source>
        <dbReference type="EMBL" id="SDC01288.1"/>
    </source>
</evidence>
<evidence type="ECO:0000256" key="1">
    <source>
        <dbReference type="ARBA" id="ARBA00008945"/>
    </source>
</evidence>
<dbReference type="RefSeq" id="WP_091402048.1">
    <property type="nucleotide sequence ID" value="NZ_FMYV01000001.1"/>
</dbReference>
<dbReference type="SUPFAM" id="SSF54768">
    <property type="entry name" value="dsRNA-binding domain-like"/>
    <property type="match status" value="1"/>
</dbReference>
<sequence length="177" mass="18746">MAKDKNIKATDVAQEFEERIIEIRRVTKVTTGGKTISFRAVSVVGNKKGKVGVGIGNAREVPQAIRKSIDDAKTNLTEIPVKNSTIPFQVMGVQDASKILLIPAAPGTGIIASAPVRAVVELAGVHNILTKALGSTTILNLAQATLNGLKELKSIEKIAELRDISVKQVIHGAHGEV</sequence>
<evidence type="ECO:0000256" key="2">
    <source>
        <dbReference type="ARBA" id="ARBA00022730"/>
    </source>
</evidence>
<keyword evidence="5 8" id="KW-0687">Ribonucleoprotein</keyword>
<feature type="domain" description="S5 DRBM" evidence="10">
    <location>
        <begin position="16"/>
        <end position="79"/>
    </location>
</feature>
<gene>
    <name evidence="8" type="primary">rpsE</name>
    <name evidence="12" type="ORF">E4650_02490</name>
    <name evidence="11" type="ORF">SAMN04488588_0239</name>
</gene>
<dbReference type="FunFam" id="3.30.230.10:FF:000002">
    <property type="entry name" value="30S ribosomal protein S5"/>
    <property type="match status" value="1"/>
</dbReference>
<proteinExistence type="inferred from homology"/>
<dbReference type="Proteomes" id="UP000199322">
    <property type="component" value="Unassembled WGS sequence"/>
</dbReference>
<dbReference type="Pfam" id="PF00333">
    <property type="entry name" value="Ribosomal_S5"/>
    <property type="match status" value="1"/>
</dbReference>
<dbReference type="GO" id="GO:0003735">
    <property type="term" value="F:structural constituent of ribosome"/>
    <property type="evidence" value="ECO:0007669"/>
    <property type="project" value="UniProtKB-UniRule"/>
</dbReference>
<evidence type="ECO:0000256" key="4">
    <source>
        <dbReference type="ARBA" id="ARBA00022980"/>
    </source>
</evidence>
<evidence type="ECO:0000259" key="10">
    <source>
        <dbReference type="PROSITE" id="PS50881"/>
    </source>
</evidence>
<evidence type="ECO:0000256" key="9">
    <source>
        <dbReference type="RuleBase" id="RU003823"/>
    </source>
</evidence>
<dbReference type="HAMAP" id="MF_01307_B">
    <property type="entry name" value="Ribosomal_uS5_B"/>
    <property type="match status" value="1"/>
</dbReference>
<dbReference type="Gene3D" id="3.30.160.20">
    <property type="match status" value="1"/>
</dbReference>
<dbReference type="InterPro" id="IPR005324">
    <property type="entry name" value="Ribosomal_uS5_C"/>
</dbReference>
<accession>A0A1G6I4F7</accession>
<comment type="similarity">
    <text evidence="1 8 9">Belongs to the universal ribosomal protein uS5 family.</text>
</comment>
<keyword evidence="4 8" id="KW-0689">Ribosomal protein</keyword>
<dbReference type="GO" id="GO:0015935">
    <property type="term" value="C:small ribosomal subunit"/>
    <property type="evidence" value="ECO:0007669"/>
    <property type="project" value="InterPro"/>
</dbReference>
<dbReference type="EMBL" id="SRME01000001">
    <property type="protein sequence ID" value="TGG89083.1"/>
    <property type="molecule type" value="Genomic_DNA"/>
</dbReference>
<dbReference type="GO" id="GO:0019843">
    <property type="term" value="F:rRNA binding"/>
    <property type="evidence" value="ECO:0007669"/>
    <property type="project" value="UniProtKB-UniRule"/>
</dbReference>
<dbReference type="InterPro" id="IPR014721">
    <property type="entry name" value="Ribsml_uS5_D2-typ_fold_subgr"/>
</dbReference>
<dbReference type="OrthoDB" id="9809045at2"/>
<dbReference type="InterPro" id="IPR020568">
    <property type="entry name" value="Ribosomal_Su5_D2-typ_SF"/>
</dbReference>
<evidence type="ECO:0000256" key="8">
    <source>
        <dbReference type="HAMAP-Rule" id="MF_01307"/>
    </source>
</evidence>
<dbReference type="SUPFAM" id="SSF54211">
    <property type="entry name" value="Ribosomal protein S5 domain 2-like"/>
    <property type="match status" value="1"/>
</dbReference>
<keyword evidence="2 8" id="KW-0699">rRNA-binding</keyword>
<name>A0A1G6I4F7_9BACT</name>
<comment type="domain">
    <text evidence="8">The N-terminal domain interacts with the head of the 30S subunit; the C-terminal domain interacts with the body and contacts protein S4. The interaction surface between S4 and S5 is involved in control of translational fidelity.</text>
</comment>
<dbReference type="Proteomes" id="UP000297288">
    <property type="component" value="Unassembled WGS sequence"/>
</dbReference>
<dbReference type="InterPro" id="IPR013810">
    <property type="entry name" value="Ribosomal_uS5_N"/>
</dbReference>
<protein>
    <recommendedName>
        <fullName evidence="6 8">Small ribosomal subunit protein uS5</fullName>
    </recommendedName>
</protein>
<evidence type="ECO:0000256" key="5">
    <source>
        <dbReference type="ARBA" id="ARBA00023274"/>
    </source>
</evidence>
<dbReference type="AlphaFoldDB" id="A0A1G6I4F7"/>
<organism evidence="11 13">
    <name type="scientific">Geotoga petraea</name>
    <dbReference type="NCBI Taxonomy" id="28234"/>
    <lineage>
        <taxon>Bacteria</taxon>
        <taxon>Thermotogati</taxon>
        <taxon>Thermotogota</taxon>
        <taxon>Thermotogae</taxon>
        <taxon>Petrotogales</taxon>
        <taxon>Petrotogaceae</taxon>
        <taxon>Geotoga</taxon>
    </lineage>
</organism>
<comment type="subunit">
    <text evidence="7 8">Part of the 30S ribosomal subunit. Contacts proteins S4 and S8.</text>
</comment>
<dbReference type="Pfam" id="PF03719">
    <property type="entry name" value="Ribosomal_S5_C"/>
    <property type="match status" value="1"/>
</dbReference>
<evidence type="ECO:0000313" key="13">
    <source>
        <dbReference type="Proteomes" id="UP000199322"/>
    </source>
</evidence>
<dbReference type="GO" id="GO:0006412">
    <property type="term" value="P:translation"/>
    <property type="evidence" value="ECO:0007669"/>
    <property type="project" value="UniProtKB-UniRule"/>
</dbReference>
<keyword evidence="13" id="KW-1185">Reference proteome</keyword>
<dbReference type="EMBL" id="FMYV01000001">
    <property type="protein sequence ID" value="SDC01288.1"/>
    <property type="molecule type" value="Genomic_DNA"/>
</dbReference>
<evidence type="ECO:0000313" key="12">
    <source>
        <dbReference type="EMBL" id="TGG89083.1"/>
    </source>
</evidence>
<evidence type="ECO:0000313" key="14">
    <source>
        <dbReference type="Proteomes" id="UP000297288"/>
    </source>
</evidence>
<dbReference type="NCBIfam" id="TIGR01021">
    <property type="entry name" value="rpsE_bact"/>
    <property type="match status" value="1"/>
</dbReference>
<dbReference type="InterPro" id="IPR005712">
    <property type="entry name" value="Ribosomal_uS5_bac-type"/>
</dbReference>
<comment type="function">
    <text evidence="8">With S4 and S12 plays an important role in translational accuracy.</text>
</comment>
<reference evidence="12 14" key="2">
    <citation type="submission" date="2019-04" db="EMBL/GenBank/DDBJ databases">
        <title>Draft genome sequence data and analysis of a Fermenting Bacterium, Geotoga petraea strain HO-Geo1, isolated from heavy-oil petroleum reservoir in Russia.</title>
        <authorList>
            <person name="Grouzdev D.S."/>
            <person name="Semenova E.M."/>
            <person name="Sokolova D.S."/>
            <person name="Tourova T.P."/>
            <person name="Poltaraus A.B."/>
            <person name="Nazina T.N."/>
        </authorList>
    </citation>
    <scope>NUCLEOTIDE SEQUENCE [LARGE SCALE GENOMIC DNA]</scope>
    <source>
        <strain evidence="12 14">HO-Geo1</strain>
    </source>
</reference>
<dbReference type="Gene3D" id="3.30.230.10">
    <property type="match status" value="1"/>
</dbReference>
<comment type="function">
    <text evidence="8">Located at the back of the 30S subunit body where it stabilizes the conformation of the head with respect to the body.</text>
</comment>